<feature type="transmembrane region" description="Helical" evidence="6">
    <location>
        <begin position="529"/>
        <end position="548"/>
    </location>
</feature>
<protein>
    <submittedName>
        <fullName evidence="7">Uncharacterized protein</fullName>
    </submittedName>
</protein>
<feature type="transmembrane region" description="Helical" evidence="6">
    <location>
        <begin position="786"/>
        <end position="805"/>
    </location>
</feature>
<gene>
    <name evidence="7" type="ORF">EZV62_015246</name>
</gene>
<proteinExistence type="inferred from homology"/>
<keyword evidence="4 6" id="KW-1133">Transmembrane helix</keyword>
<dbReference type="InterPro" id="IPR007271">
    <property type="entry name" value="Nuc_sug_transpt"/>
</dbReference>
<feature type="transmembrane region" description="Helical" evidence="6">
    <location>
        <begin position="277"/>
        <end position="293"/>
    </location>
</feature>
<evidence type="ECO:0000313" key="7">
    <source>
        <dbReference type="EMBL" id="TXG60673.1"/>
    </source>
</evidence>
<evidence type="ECO:0000256" key="3">
    <source>
        <dbReference type="ARBA" id="ARBA00022692"/>
    </source>
</evidence>
<feature type="transmembrane region" description="Helical" evidence="6">
    <location>
        <begin position="210"/>
        <end position="229"/>
    </location>
</feature>
<comment type="caution">
    <text evidence="7">The sequence shown here is derived from an EMBL/GenBank/DDBJ whole genome shotgun (WGS) entry which is preliminary data.</text>
</comment>
<feature type="transmembrane region" description="Helical" evidence="6">
    <location>
        <begin position="469"/>
        <end position="485"/>
    </location>
</feature>
<feature type="transmembrane region" description="Helical" evidence="6">
    <location>
        <begin position="594"/>
        <end position="613"/>
    </location>
</feature>
<keyword evidence="8" id="KW-1185">Reference proteome</keyword>
<name>A0A5C7HU80_9ROSI</name>
<evidence type="ECO:0000256" key="4">
    <source>
        <dbReference type="ARBA" id="ARBA00022989"/>
    </source>
</evidence>
<dbReference type="InterPro" id="IPR037185">
    <property type="entry name" value="EmrE-like"/>
</dbReference>
<feature type="transmembrane region" description="Helical" evidence="6">
    <location>
        <begin position="299"/>
        <end position="317"/>
    </location>
</feature>
<dbReference type="SUPFAM" id="SSF103481">
    <property type="entry name" value="Multidrug resistance efflux transporter EmrE"/>
    <property type="match status" value="1"/>
</dbReference>
<dbReference type="Pfam" id="PF04142">
    <property type="entry name" value="Nuc_sug_transp"/>
    <property type="match status" value="4"/>
</dbReference>
<dbReference type="Proteomes" id="UP000323000">
    <property type="component" value="Chromosome 6"/>
</dbReference>
<feature type="transmembrane region" description="Helical" evidence="6">
    <location>
        <begin position="145"/>
        <end position="164"/>
    </location>
</feature>
<feature type="transmembrane region" description="Helical" evidence="6">
    <location>
        <begin position="625"/>
        <end position="649"/>
    </location>
</feature>
<keyword evidence="5 6" id="KW-0472">Membrane</keyword>
<dbReference type="AlphaFoldDB" id="A0A5C7HU80"/>
<organism evidence="7 8">
    <name type="scientific">Acer yangbiense</name>
    <dbReference type="NCBI Taxonomy" id="1000413"/>
    <lineage>
        <taxon>Eukaryota</taxon>
        <taxon>Viridiplantae</taxon>
        <taxon>Streptophyta</taxon>
        <taxon>Embryophyta</taxon>
        <taxon>Tracheophyta</taxon>
        <taxon>Spermatophyta</taxon>
        <taxon>Magnoliopsida</taxon>
        <taxon>eudicotyledons</taxon>
        <taxon>Gunneridae</taxon>
        <taxon>Pentapetalae</taxon>
        <taxon>rosids</taxon>
        <taxon>malvids</taxon>
        <taxon>Sapindales</taxon>
        <taxon>Sapindaceae</taxon>
        <taxon>Hippocastanoideae</taxon>
        <taxon>Acereae</taxon>
        <taxon>Acer</taxon>
    </lineage>
</organism>
<feature type="transmembrane region" description="Helical" evidence="6">
    <location>
        <begin position="433"/>
        <end position="457"/>
    </location>
</feature>
<feature type="transmembrane region" description="Helical" evidence="6">
    <location>
        <begin position="853"/>
        <end position="869"/>
    </location>
</feature>
<keyword evidence="3 6" id="KW-0812">Transmembrane</keyword>
<evidence type="ECO:0000256" key="2">
    <source>
        <dbReference type="ARBA" id="ARBA00006447"/>
    </source>
</evidence>
<evidence type="ECO:0000256" key="1">
    <source>
        <dbReference type="ARBA" id="ARBA00004141"/>
    </source>
</evidence>
<feature type="transmembrane region" description="Helical" evidence="6">
    <location>
        <begin position="661"/>
        <end position="677"/>
    </location>
</feature>
<reference evidence="8" key="1">
    <citation type="journal article" date="2019" name="Gigascience">
        <title>De novo genome assembly of the endangered Acer yangbiense, a plant species with extremely small populations endemic to Yunnan Province, China.</title>
        <authorList>
            <person name="Yang J."/>
            <person name="Wariss H.M."/>
            <person name="Tao L."/>
            <person name="Zhang R."/>
            <person name="Yun Q."/>
            <person name="Hollingsworth P."/>
            <person name="Dao Z."/>
            <person name="Luo G."/>
            <person name="Guo H."/>
            <person name="Ma Y."/>
            <person name="Sun W."/>
        </authorList>
    </citation>
    <scope>NUCLEOTIDE SEQUENCE [LARGE SCALE GENOMIC DNA]</scope>
    <source>
        <strain evidence="8">cv. Malutang</strain>
    </source>
</reference>
<feature type="transmembrane region" description="Helical" evidence="6">
    <location>
        <begin position="368"/>
        <end position="390"/>
    </location>
</feature>
<feature type="transmembrane region" description="Helical" evidence="6">
    <location>
        <begin position="683"/>
        <end position="701"/>
    </location>
</feature>
<evidence type="ECO:0000256" key="5">
    <source>
        <dbReference type="ARBA" id="ARBA00023136"/>
    </source>
</evidence>
<feature type="transmembrane region" description="Helical" evidence="6">
    <location>
        <begin position="817"/>
        <end position="841"/>
    </location>
</feature>
<feature type="transmembrane region" description="Helical" evidence="6">
    <location>
        <begin position="491"/>
        <end position="509"/>
    </location>
</feature>
<evidence type="ECO:0000313" key="8">
    <source>
        <dbReference type="Proteomes" id="UP000323000"/>
    </source>
</evidence>
<feature type="transmembrane region" description="Helical" evidence="6">
    <location>
        <begin position="560"/>
        <end position="582"/>
    </location>
</feature>
<dbReference type="OrthoDB" id="408493at2759"/>
<feature type="transmembrane region" description="Helical" evidence="6">
    <location>
        <begin position="337"/>
        <end position="356"/>
    </location>
</feature>
<dbReference type="GO" id="GO:0000139">
    <property type="term" value="C:Golgi membrane"/>
    <property type="evidence" value="ECO:0007669"/>
    <property type="project" value="InterPro"/>
</dbReference>
<dbReference type="GO" id="GO:0015165">
    <property type="term" value="F:pyrimidine nucleotide-sugar transmembrane transporter activity"/>
    <property type="evidence" value="ECO:0007669"/>
    <property type="project" value="InterPro"/>
</dbReference>
<dbReference type="PANTHER" id="PTHR10231">
    <property type="entry name" value="NUCLEOTIDE-SUGAR TRANSMEMBRANE TRANSPORTER"/>
    <property type="match status" value="1"/>
</dbReference>
<comment type="subcellular location">
    <subcellularLocation>
        <location evidence="1">Membrane</location>
        <topology evidence="1">Multi-pass membrane protein</topology>
    </subcellularLocation>
</comment>
<feature type="transmembrane region" description="Helical" evidence="6">
    <location>
        <begin position="48"/>
        <end position="70"/>
    </location>
</feature>
<feature type="transmembrane region" description="Helical" evidence="6">
    <location>
        <begin position="752"/>
        <end position="774"/>
    </location>
</feature>
<sequence>MAAPKVKKGTTQPSSEKMSTTVLFYSILLTLQYGAQPLISKRFIRREVIVTTMVLTCEVAKVICAVILMAKEGTLKKVFKEWTLIESLTASGLPAAIYALQNSLLQISYKNLDSLTFSMLNQTKIFFTALFTYIILRQKQSMQQIGALFLLIMAAVLLSIGEGSSKGSTSSNPDQILFYGIVPVLVASVLSGLASALCQWASQVKKHSSYLMTVEMSVVGSLCLLGSTLKSPDGGAIKQYGFFYAWTPLTLIPVLANALGGILVGLVTSHAGGVRKGFVIVSALLVTALLQFMFEGKSPSLYCLVAFPLVISSISIYQKYPYQVKKKESQKQSMQQIGALFLLIMAAVLLSIGEGSSKGSTSSNPDQILFYGIVPVLVASVLSGLASALCQWASQVKKHSSYLMTVEMSVVGSLCLLGSTLKSPDGGAIKQYGFFYAWTPLTLIPVLANALGGILVGLVTSHAGGVRKGFVIVSALLVTALLQFMFEGKSPSLYCLVAFPLVISSISIYQKYPYQVKKKESQKQSMQQIGALFLLIMAAVLLSIGEGSSKGSTSSNPDQILFYGIVPVLVASVLSGLASALCQWASQVKKHSSYLMTVEMSVVGSLCLLGSTLKSPDGGAIKQYGFFYAWTPLTLIPVLANALGGILVGLVTSHAGGVRKGFVIVSALLVTALLQFMFEGKSPSLYCLVAFPLVISSISIYQKYPYQVKKKESQKQSMQQIGALFLLIMAAVLLSIGEGSSKGSTSSNPDQILFYGIVPVLVASVLSGLASALCQWASQVKKHSSYLMTVEMSVVGSLCLLGSTLKSPDGGAIKQYGFFYAWTPLTLIPVLANALGGILVGLVTSHAGGVRKGFVIVSALLVTALLQFMFEGKSPSLYCLVAFPLVISSISIYQKYPYQVKKKES</sequence>
<feature type="transmembrane region" description="Helical" evidence="6">
    <location>
        <begin position="875"/>
        <end position="893"/>
    </location>
</feature>
<feature type="transmembrane region" description="Helical" evidence="6">
    <location>
        <begin position="402"/>
        <end position="421"/>
    </location>
</feature>
<evidence type="ECO:0000256" key="6">
    <source>
        <dbReference type="SAM" id="Phobius"/>
    </source>
</evidence>
<dbReference type="EMBL" id="VAHF01000006">
    <property type="protein sequence ID" value="TXG60673.1"/>
    <property type="molecule type" value="Genomic_DNA"/>
</dbReference>
<comment type="similarity">
    <text evidence="2">Belongs to the nucleotide-sugar transporter family. CMP-Sialate:CMP antiporter (TC 2.A.7.12) subfamily.</text>
</comment>
<feature type="transmembrane region" description="Helical" evidence="6">
    <location>
        <begin position="721"/>
        <end position="740"/>
    </location>
</feature>
<accession>A0A5C7HU80</accession>
<feature type="transmembrane region" description="Helical" evidence="6">
    <location>
        <begin position="119"/>
        <end position="136"/>
    </location>
</feature>
<feature type="transmembrane region" description="Helical" evidence="6">
    <location>
        <begin position="241"/>
        <end position="265"/>
    </location>
</feature>
<feature type="transmembrane region" description="Helical" evidence="6">
    <location>
        <begin position="176"/>
        <end position="198"/>
    </location>
</feature>